<organism evidence="4 5">
    <name type="scientific">Fertoeibacter niger</name>
    <dbReference type="NCBI Taxonomy" id="2656921"/>
    <lineage>
        <taxon>Bacteria</taxon>
        <taxon>Pseudomonadati</taxon>
        <taxon>Pseudomonadota</taxon>
        <taxon>Alphaproteobacteria</taxon>
        <taxon>Rhodobacterales</taxon>
        <taxon>Paracoccaceae</taxon>
        <taxon>Fertoeibacter</taxon>
    </lineage>
</organism>
<comment type="caution">
    <text evidence="4">The sequence shown here is derived from an EMBL/GenBank/DDBJ whole genome shotgun (WGS) entry which is preliminary data.</text>
</comment>
<name>A0A8X8KLH1_9RHOB</name>
<dbReference type="InterPro" id="IPR009057">
    <property type="entry name" value="Homeodomain-like_sf"/>
</dbReference>
<evidence type="ECO:0000313" key="4">
    <source>
        <dbReference type="EMBL" id="NUB42830.1"/>
    </source>
</evidence>
<dbReference type="Gene3D" id="1.10.357.10">
    <property type="entry name" value="Tetracycline Repressor, domain 2"/>
    <property type="match status" value="1"/>
</dbReference>
<dbReference type="RefSeq" id="WP_152823531.1">
    <property type="nucleotide sequence ID" value="NZ_WHUT02000001.1"/>
</dbReference>
<dbReference type="InterPro" id="IPR036271">
    <property type="entry name" value="Tet_transcr_reg_TetR-rel_C_sf"/>
</dbReference>
<dbReference type="Pfam" id="PF00440">
    <property type="entry name" value="TetR_N"/>
    <property type="match status" value="1"/>
</dbReference>
<accession>A0A8X8KLH1</accession>
<keyword evidence="5" id="KW-1185">Reference proteome</keyword>
<proteinExistence type="predicted"/>
<dbReference type="InterPro" id="IPR001647">
    <property type="entry name" value="HTH_TetR"/>
</dbReference>
<evidence type="ECO:0000313" key="5">
    <source>
        <dbReference type="Proteomes" id="UP000484076"/>
    </source>
</evidence>
<feature type="DNA-binding region" description="H-T-H motif" evidence="2">
    <location>
        <begin position="26"/>
        <end position="45"/>
    </location>
</feature>
<feature type="domain" description="HTH tetR-type" evidence="3">
    <location>
        <begin position="3"/>
        <end position="63"/>
    </location>
</feature>
<dbReference type="Proteomes" id="UP000484076">
    <property type="component" value="Unassembled WGS sequence"/>
</dbReference>
<dbReference type="AlphaFoldDB" id="A0A8X8KLH1"/>
<dbReference type="PROSITE" id="PS50977">
    <property type="entry name" value="HTH_TETR_2"/>
    <property type="match status" value="1"/>
</dbReference>
<keyword evidence="1 2" id="KW-0238">DNA-binding</keyword>
<evidence type="ECO:0000256" key="2">
    <source>
        <dbReference type="PROSITE-ProRule" id="PRU00335"/>
    </source>
</evidence>
<reference evidence="4" key="1">
    <citation type="submission" date="2020-05" db="EMBL/GenBank/DDBJ databases">
        <title>Fertoebacter nigrum gen. nov., sp. nov., a new member of the family Rhodobacteraceae.</title>
        <authorList>
            <person name="Szuroczki S."/>
            <person name="Abbaszade G."/>
            <person name="Buni D."/>
            <person name="Schumann P."/>
            <person name="Toth E."/>
        </authorList>
    </citation>
    <scope>NUCLEOTIDE SEQUENCE</scope>
    <source>
        <strain evidence="4">RG-N-1a</strain>
    </source>
</reference>
<evidence type="ECO:0000259" key="3">
    <source>
        <dbReference type="PROSITE" id="PS50977"/>
    </source>
</evidence>
<sequence length="183" mass="19072">MPKASNDMILDAGLRLLLQQGPQRFSPADVAEDLGLHRAAPTRRFGGRQGLMLAMASRQLVLTRLWLDGFALERSPAGLRAFLAGVVAAMGEGGGFSAHLALAAMEAEDADMASATAERYALMQQAIAARVPAGLALPPDAVAGLLHAIMVGAPLQWVALGQGRLDAFVQARLDQALAALLPG</sequence>
<dbReference type="GO" id="GO:0003677">
    <property type="term" value="F:DNA binding"/>
    <property type="evidence" value="ECO:0007669"/>
    <property type="project" value="UniProtKB-UniRule"/>
</dbReference>
<dbReference type="SUPFAM" id="SSF48498">
    <property type="entry name" value="Tetracyclin repressor-like, C-terminal domain"/>
    <property type="match status" value="1"/>
</dbReference>
<gene>
    <name evidence="4" type="ORF">GEU84_000395</name>
</gene>
<dbReference type="EMBL" id="WHUT02000001">
    <property type="protein sequence ID" value="NUB42830.1"/>
    <property type="molecule type" value="Genomic_DNA"/>
</dbReference>
<protein>
    <submittedName>
        <fullName evidence="4">TetR/AcrR family transcriptional regulator</fullName>
    </submittedName>
</protein>
<evidence type="ECO:0000256" key="1">
    <source>
        <dbReference type="ARBA" id="ARBA00023125"/>
    </source>
</evidence>
<dbReference type="SUPFAM" id="SSF46689">
    <property type="entry name" value="Homeodomain-like"/>
    <property type="match status" value="1"/>
</dbReference>